<dbReference type="EMBL" id="ML977310">
    <property type="protein sequence ID" value="KAF2122551.1"/>
    <property type="molecule type" value="Genomic_DNA"/>
</dbReference>
<reference evidence="2" key="1">
    <citation type="journal article" date="2020" name="Stud. Mycol.">
        <title>101 Dothideomycetes genomes: a test case for predicting lifestyles and emergence of pathogens.</title>
        <authorList>
            <person name="Haridas S."/>
            <person name="Albert R."/>
            <person name="Binder M."/>
            <person name="Bloem J."/>
            <person name="Labutti K."/>
            <person name="Salamov A."/>
            <person name="Andreopoulos B."/>
            <person name="Baker S."/>
            <person name="Barry K."/>
            <person name="Bills G."/>
            <person name="Bluhm B."/>
            <person name="Cannon C."/>
            <person name="Castanera R."/>
            <person name="Culley D."/>
            <person name="Daum C."/>
            <person name="Ezra D."/>
            <person name="Gonzalez J."/>
            <person name="Henrissat B."/>
            <person name="Kuo A."/>
            <person name="Liang C."/>
            <person name="Lipzen A."/>
            <person name="Lutzoni F."/>
            <person name="Magnuson J."/>
            <person name="Mondo S."/>
            <person name="Nolan M."/>
            <person name="Ohm R."/>
            <person name="Pangilinan J."/>
            <person name="Park H.-J."/>
            <person name="Ramirez L."/>
            <person name="Alfaro M."/>
            <person name="Sun H."/>
            <person name="Tritt A."/>
            <person name="Yoshinaga Y."/>
            <person name="Zwiers L.-H."/>
            <person name="Turgeon B."/>
            <person name="Goodwin S."/>
            <person name="Spatafora J."/>
            <person name="Crous P."/>
            <person name="Grigoriev I."/>
        </authorList>
    </citation>
    <scope>NUCLEOTIDE SEQUENCE</scope>
    <source>
        <strain evidence="2">CBS 627.86</strain>
    </source>
</reference>
<dbReference type="Proteomes" id="UP000799770">
    <property type="component" value="Unassembled WGS sequence"/>
</dbReference>
<protein>
    <recommendedName>
        <fullName evidence="1">SRR1-like domain-containing protein</fullName>
    </recommendedName>
</protein>
<keyword evidence="3" id="KW-1185">Reference proteome</keyword>
<proteinExistence type="predicted"/>
<dbReference type="PANTHER" id="PTHR42080">
    <property type="entry name" value="SRR1 DOMAIN-CONTAINING PROTEIN"/>
    <property type="match status" value="1"/>
</dbReference>
<gene>
    <name evidence="2" type="ORF">BDV96DRAFT_639131</name>
</gene>
<sequence>MDDSEAKLRTVLDAIEKNGTGLTQANLQDAKLQLEHLSKEGGVFKTRNLHGEERTIPIDPTQLEPNQSFKLILRPCQSCDPEGRPSPGDGFNSPTDCPIWIIPMRDSRNWKGDCCATVKDINESIQHAEQLWLTSQTRANLIEFFAQHVASANQIDQIVCFGLGDFSNISASDPVTDAQSLDNTCVIQHLAALKIRRLARRFQHGDPDRTIKIFAQDPDYCAFTRQLLTSGLPLGHEEDSAIEVVYNPEAFFLVNANTFVLSIYVGRFVPQVVAESTAAFGGPAGVLCGPVLKNPRENSLCPELWRLKQRCFAAMVLEEEEEGGEEVWPETGVYLNSAENVVSRL</sequence>
<dbReference type="Pfam" id="PF07985">
    <property type="entry name" value="SRR1"/>
    <property type="match status" value="1"/>
</dbReference>
<dbReference type="PANTHER" id="PTHR42080:SF1">
    <property type="entry name" value="SRR1-LIKE DOMAIN-CONTAINING PROTEIN"/>
    <property type="match status" value="1"/>
</dbReference>
<dbReference type="OrthoDB" id="5230585at2759"/>
<dbReference type="InterPro" id="IPR012942">
    <property type="entry name" value="SRR1-like"/>
</dbReference>
<accession>A0A6A5ZWB0</accession>
<feature type="domain" description="SRR1-like" evidence="1">
    <location>
        <begin position="147"/>
        <end position="282"/>
    </location>
</feature>
<evidence type="ECO:0000259" key="1">
    <source>
        <dbReference type="Pfam" id="PF07985"/>
    </source>
</evidence>
<dbReference type="AlphaFoldDB" id="A0A6A5ZWB0"/>
<evidence type="ECO:0000313" key="3">
    <source>
        <dbReference type="Proteomes" id="UP000799770"/>
    </source>
</evidence>
<name>A0A6A5ZWB0_9PLEO</name>
<evidence type="ECO:0000313" key="2">
    <source>
        <dbReference type="EMBL" id="KAF2122551.1"/>
    </source>
</evidence>
<organism evidence="2 3">
    <name type="scientific">Lophiotrema nucula</name>
    <dbReference type="NCBI Taxonomy" id="690887"/>
    <lineage>
        <taxon>Eukaryota</taxon>
        <taxon>Fungi</taxon>
        <taxon>Dikarya</taxon>
        <taxon>Ascomycota</taxon>
        <taxon>Pezizomycotina</taxon>
        <taxon>Dothideomycetes</taxon>
        <taxon>Pleosporomycetidae</taxon>
        <taxon>Pleosporales</taxon>
        <taxon>Lophiotremataceae</taxon>
        <taxon>Lophiotrema</taxon>
    </lineage>
</organism>